<dbReference type="InterPro" id="IPR000092">
    <property type="entry name" value="Polyprenyl_synt"/>
</dbReference>
<proteinExistence type="inferred from homology"/>
<dbReference type="GO" id="GO:0004659">
    <property type="term" value="F:prenyltransferase activity"/>
    <property type="evidence" value="ECO:0007669"/>
    <property type="project" value="InterPro"/>
</dbReference>
<dbReference type="SFLD" id="SFLDG01017">
    <property type="entry name" value="Polyprenyl_Transferase_Like"/>
    <property type="match status" value="1"/>
</dbReference>
<dbReference type="SUPFAM" id="SSF48576">
    <property type="entry name" value="Terpenoid synthases"/>
    <property type="match status" value="1"/>
</dbReference>
<reference evidence="7 8" key="1">
    <citation type="submission" date="2018-07" db="EMBL/GenBank/DDBJ databases">
        <title>Genomic Encyclopedia of Type Strains, Phase IV (KMG-IV): sequencing the most valuable type-strain genomes for metagenomic binning, comparative biology and taxonomic classification.</title>
        <authorList>
            <person name="Goeker M."/>
        </authorList>
    </citation>
    <scope>NUCLEOTIDE SEQUENCE [LARGE SCALE GENOMIC DNA]</scope>
    <source>
        <strain evidence="7 8">DSM 7466</strain>
    </source>
</reference>
<keyword evidence="3 6" id="KW-0808">Transferase</keyword>
<sequence>MMEVMDILRKYSEMADERIRESISDITPETLLRASEHLITAGGKKIRPSLALLSSEAVGGDPGDAAGVAAAIELIHTFSLIHDDIMDDDEIRRGEPAVHVLWGEPMAILAGDVLFSKAFEAVIRNGDSEMVKEALAVVVDSCVKICEGQALDMGFEERLDVTEEEYMEMIYKKTAALIAAATKAGAIMGGGSPQEIAALEDYGRCIGLAFQIHDDYLDVVSDEESLGKPVGSDIAEGKMTLMVVKALERASEKDRERLISILGSGDEKLVAEAIEIFERYGATEYAHAVALDHVRMAKERLEVLEESDAREALAMIADFVLEREH</sequence>
<dbReference type="SFLD" id="SFLDS00005">
    <property type="entry name" value="Isoprenoid_Synthase_Type_I"/>
    <property type="match status" value="1"/>
</dbReference>
<evidence type="ECO:0000256" key="6">
    <source>
        <dbReference type="RuleBase" id="RU004466"/>
    </source>
</evidence>
<dbReference type="EMBL" id="QREL01000003">
    <property type="protein sequence ID" value="REE25240.1"/>
    <property type="molecule type" value="Genomic_DNA"/>
</dbReference>
<dbReference type="PANTHER" id="PTHR12001">
    <property type="entry name" value="GERANYLGERANYL PYROPHOSPHATE SYNTHASE"/>
    <property type="match status" value="1"/>
</dbReference>
<dbReference type="Proteomes" id="UP000256864">
    <property type="component" value="Unassembled WGS sequence"/>
</dbReference>
<dbReference type="PANTHER" id="PTHR12001:SF85">
    <property type="entry name" value="SHORT CHAIN ISOPRENYL DIPHOSPHATE SYNTHASE"/>
    <property type="match status" value="1"/>
</dbReference>
<dbReference type="PROSITE" id="PS00444">
    <property type="entry name" value="POLYPRENYL_SYNTHASE_2"/>
    <property type="match status" value="1"/>
</dbReference>
<evidence type="ECO:0000313" key="8">
    <source>
        <dbReference type="Proteomes" id="UP000256864"/>
    </source>
</evidence>
<evidence type="ECO:0000256" key="4">
    <source>
        <dbReference type="ARBA" id="ARBA00022723"/>
    </source>
</evidence>
<organism evidence="7 8">
    <name type="scientific">Methanothermobacter defluvii</name>
    <dbReference type="NCBI Taxonomy" id="49339"/>
    <lineage>
        <taxon>Archaea</taxon>
        <taxon>Methanobacteriati</taxon>
        <taxon>Methanobacteriota</taxon>
        <taxon>Methanomada group</taxon>
        <taxon>Methanobacteria</taxon>
        <taxon>Methanobacteriales</taxon>
        <taxon>Methanobacteriaceae</taxon>
        <taxon>Methanothermobacter</taxon>
    </lineage>
</organism>
<dbReference type="GO" id="GO:0046872">
    <property type="term" value="F:metal ion binding"/>
    <property type="evidence" value="ECO:0007669"/>
    <property type="project" value="UniProtKB-KW"/>
</dbReference>
<dbReference type="Pfam" id="PF00348">
    <property type="entry name" value="polyprenyl_synt"/>
    <property type="match status" value="1"/>
</dbReference>
<dbReference type="InterPro" id="IPR053491">
    <property type="entry name" value="Isoprenyl_diphosphate_synthase"/>
</dbReference>
<evidence type="ECO:0000313" key="7">
    <source>
        <dbReference type="EMBL" id="REE25240.1"/>
    </source>
</evidence>
<evidence type="ECO:0000256" key="3">
    <source>
        <dbReference type="ARBA" id="ARBA00022679"/>
    </source>
</evidence>
<dbReference type="GO" id="GO:0008299">
    <property type="term" value="P:isoprenoid biosynthetic process"/>
    <property type="evidence" value="ECO:0007669"/>
    <property type="project" value="InterPro"/>
</dbReference>
<keyword evidence="5" id="KW-0460">Magnesium</keyword>
<dbReference type="PROSITE" id="PS00723">
    <property type="entry name" value="POLYPRENYL_SYNTHASE_1"/>
    <property type="match status" value="1"/>
</dbReference>
<comment type="cofactor">
    <cofactor evidence="1">
        <name>Mg(2+)</name>
        <dbReference type="ChEBI" id="CHEBI:18420"/>
    </cofactor>
</comment>
<protein>
    <submittedName>
        <fullName evidence="7">Geranylgeranyl-diphosphate synthase /farnesyl-diphosphate synthase</fullName>
    </submittedName>
</protein>
<dbReference type="NCBIfam" id="NF040698">
    <property type="entry name" value="IdsA_Meth"/>
    <property type="match status" value="1"/>
</dbReference>
<comment type="similarity">
    <text evidence="2 6">Belongs to the FPP/GGPP synthase family.</text>
</comment>
<name>A0A371NAQ5_9EURY</name>
<dbReference type="AlphaFoldDB" id="A0A371NAQ5"/>
<dbReference type="GeneID" id="1470012"/>
<evidence type="ECO:0000256" key="1">
    <source>
        <dbReference type="ARBA" id="ARBA00001946"/>
    </source>
</evidence>
<keyword evidence="4" id="KW-0479">Metal-binding</keyword>
<comment type="caution">
    <text evidence="7">The sequence shown here is derived from an EMBL/GenBank/DDBJ whole genome shotgun (WGS) entry which is preliminary data.</text>
</comment>
<accession>A0A371NAQ5</accession>
<keyword evidence="8" id="KW-1185">Reference proteome</keyword>
<dbReference type="InterPro" id="IPR008949">
    <property type="entry name" value="Isoprenoid_synthase_dom_sf"/>
</dbReference>
<gene>
    <name evidence="7" type="ORF">C7452_1590</name>
</gene>
<dbReference type="InterPro" id="IPR033749">
    <property type="entry name" value="Polyprenyl_synt_CS"/>
</dbReference>
<dbReference type="RefSeq" id="WP_010875690.1">
    <property type="nucleotide sequence ID" value="NZ_QREL01000003.1"/>
</dbReference>
<dbReference type="CDD" id="cd00685">
    <property type="entry name" value="Trans_IPPS_HT"/>
    <property type="match status" value="1"/>
</dbReference>
<dbReference type="SMR" id="A0A371NAQ5"/>
<evidence type="ECO:0000256" key="2">
    <source>
        <dbReference type="ARBA" id="ARBA00006706"/>
    </source>
</evidence>
<dbReference type="Gene3D" id="1.10.600.10">
    <property type="entry name" value="Farnesyl Diphosphate Synthase"/>
    <property type="match status" value="1"/>
</dbReference>
<evidence type="ECO:0000256" key="5">
    <source>
        <dbReference type="ARBA" id="ARBA00022842"/>
    </source>
</evidence>